<dbReference type="SUPFAM" id="SSF50814">
    <property type="entry name" value="Lipocalins"/>
    <property type="match status" value="1"/>
</dbReference>
<dbReference type="OrthoDB" id="88147at2"/>
<protein>
    <recommendedName>
        <fullName evidence="3">DUF1934 domain-containing protein</fullName>
    </recommendedName>
</protein>
<evidence type="ECO:0000313" key="2">
    <source>
        <dbReference type="Proteomes" id="UP000191153"/>
    </source>
</evidence>
<dbReference type="STRING" id="180163.SAMN02745174_00498"/>
<proteinExistence type="predicted"/>
<dbReference type="Pfam" id="PF09148">
    <property type="entry name" value="DUF1934"/>
    <property type="match status" value="1"/>
</dbReference>
<organism evidence="1 2">
    <name type="scientific">Cetobacterium ceti</name>
    <dbReference type="NCBI Taxonomy" id="180163"/>
    <lineage>
        <taxon>Bacteria</taxon>
        <taxon>Fusobacteriati</taxon>
        <taxon>Fusobacteriota</taxon>
        <taxon>Fusobacteriia</taxon>
        <taxon>Fusobacteriales</taxon>
        <taxon>Fusobacteriaceae</taxon>
        <taxon>Cetobacterium</taxon>
    </lineage>
</organism>
<gene>
    <name evidence="1" type="ORF">SAMN02745174_00498</name>
</gene>
<keyword evidence="2" id="KW-1185">Reference proteome</keyword>
<dbReference type="Proteomes" id="UP000191153">
    <property type="component" value="Unassembled WGS sequence"/>
</dbReference>
<dbReference type="RefSeq" id="WP_078693032.1">
    <property type="nucleotide sequence ID" value="NZ_FUWX01000005.1"/>
</dbReference>
<sequence>MIKLKIDSIDKFGERTIEEVEAIKIEEHNSIIYRYSNEYGKTMMRISEKLIEIIRTGEIESSQIIIEGETTDFIYKTPYIHATFQLYTKKVEYKEKELTIYYSIYDNNVEINKLKIRVRELSNEIIN</sequence>
<evidence type="ECO:0000313" key="1">
    <source>
        <dbReference type="EMBL" id="SJZ43536.1"/>
    </source>
</evidence>
<reference evidence="1 2" key="1">
    <citation type="submission" date="2017-02" db="EMBL/GenBank/DDBJ databases">
        <authorList>
            <person name="Peterson S.W."/>
        </authorList>
    </citation>
    <scope>NUCLEOTIDE SEQUENCE [LARGE SCALE GENOMIC DNA]</scope>
    <source>
        <strain evidence="1 2">ATCC 700028</strain>
    </source>
</reference>
<dbReference type="Gene3D" id="2.40.128.20">
    <property type="match status" value="1"/>
</dbReference>
<dbReference type="AlphaFoldDB" id="A0A1T4KMA7"/>
<name>A0A1T4KMA7_9FUSO</name>
<accession>A0A1T4KMA7</accession>
<dbReference type="InterPro" id="IPR012674">
    <property type="entry name" value="Calycin"/>
</dbReference>
<dbReference type="EMBL" id="FUWX01000005">
    <property type="protein sequence ID" value="SJZ43536.1"/>
    <property type="molecule type" value="Genomic_DNA"/>
</dbReference>
<dbReference type="InterPro" id="IPR015231">
    <property type="entry name" value="DUF1934"/>
</dbReference>
<evidence type="ECO:0008006" key="3">
    <source>
        <dbReference type="Google" id="ProtNLM"/>
    </source>
</evidence>